<dbReference type="FunFam" id="3.90.226.10:FF:000029">
    <property type="entry name" value="Peptidase, S41 family"/>
    <property type="match status" value="1"/>
</dbReference>
<dbReference type="InterPro" id="IPR041489">
    <property type="entry name" value="PDZ_6"/>
</dbReference>
<dbReference type="Gene3D" id="3.30.750.44">
    <property type="match status" value="1"/>
</dbReference>
<dbReference type="InterPro" id="IPR036034">
    <property type="entry name" value="PDZ_sf"/>
</dbReference>
<dbReference type="CDD" id="cd07560">
    <property type="entry name" value="Peptidase_S41_CPP"/>
    <property type="match status" value="1"/>
</dbReference>
<protein>
    <submittedName>
        <fullName evidence="8">S41 family peptidase</fullName>
    </submittedName>
</protein>
<sequence>MSNPYPHSPIIYWICTILLTLLTLTAPGHILAQTGESKKEETYRQLEIFANVLSLLEDNYVEEIEIKEVFKGAISGMLHSLDPHSAYMSSDEFKELQEETRGSFSGIGIEITIVDGVLTVVSPIEGTPADLAGLKAKDLIVKINDVPTAEMTPNEAIKKLRGSTGTTVTISIHRQGWKELQDFTLIRALIPIHSVKSFFMEPGLVYVRITNFQTQTTKDLKEELRKRRAEQPIKGMILDLRNNPGGLLDQAISVADIFLDQGLIVSTRGRIEDQDMIFEAEEGEMDNTYPLILLINEGSASASEIVAGAIQDHKRGILVGSQSFGKGSVQTLIPMPEGAGLRITTARYYTPGGRSIQATGIIPDVEVPFLPYHEEDASTNPDEKLREADLKNHISDGRPAHTESPAATSKTESPGQKLVQRQLQRDNQLRSALNILKSLTLYNAYDQPQAQVQLP</sequence>
<evidence type="ECO:0000256" key="1">
    <source>
        <dbReference type="ARBA" id="ARBA00009179"/>
    </source>
</evidence>
<dbReference type="Pfam" id="PF22694">
    <property type="entry name" value="CtpB_N-like"/>
    <property type="match status" value="1"/>
</dbReference>
<dbReference type="InterPro" id="IPR055210">
    <property type="entry name" value="CtpA/B_N"/>
</dbReference>
<dbReference type="AlphaFoldDB" id="A0A8J6N7V2"/>
<name>A0A8J6N7V2_9BACT</name>
<dbReference type="FunFam" id="2.30.42.10:FF:000063">
    <property type="entry name" value="Peptidase, S41 family"/>
    <property type="match status" value="1"/>
</dbReference>
<evidence type="ECO:0000313" key="9">
    <source>
        <dbReference type="Proteomes" id="UP000599024"/>
    </source>
</evidence>
<reference evidence="8 9" key="1">
    <citation type="submission" date="2020-08" db="EMBL/GenBank/DDBJ databases">
        <title>Bridging the membrane lipid divide: bacteria of the FCB group superphylum have the potential to synthesize archaeal ether lipids.</title>
        <authorList>
            <person name="Villanueva L."/>
            <person name="Von Meijenfeldt F.A.B."/>
            <person name="Westbye A.B."/>
            <person name="Yadav S."/>
            <person name="Hopmans E.C."/>
            <person name="Dutilh B.E."/>
            <person name="Sinninghe Damste J.S."/>
        </authorList>
    </citation>
    <scope>NUCLEOTIDE SEQUENCE [LARGE SCALE GENOMIC DNA]</scope>
    <source>
        <strain evidence="8">NIOZ-UU81</strain>
    </source>
</reference>
<dbReference type="GO" id="GO:0006508">
    <property type="term" value="P:proteolysis"/>
    <property type="evidence" value="ECO:0007669"/>
    <property type="project" value="UniProtKB-KW"/>
</dbReference>
<accession>A0A8J6N7V2</accession>
<evidence type="ECO:0000259" key="7">
    <source>
        <dbReference type="PROSITE" id="PS50106"/>
    </source>
</evidence>
<feature type="region of interest" description="Disordered" evidence="6">
    <location>
        <begin position="394"/>
        <end position="424"/>
    </location>
</feature>
<dbReference type="SMART" id="SM00245">
    <property type="entry name" value="TSPc"/>
    <property type="match status" value="1"/>
</dbReference>
<keyword evidence="2 5" id="KW-0645">Protease</keyword>
<dbReference type="InterPro" id="IPR005151">
    <property type="entry name" value="Tail-specific_protease"/>
</dbReference>
<gene>
    <name evidence="8" type="ORF">H8E79_04420</name>
</gene>
<comment type="caution">
    <text evidence="8">The sequence shown here is derived from an EMBL/GenBank/DDBJ whole genome shotgun (WGS) entry which is preliminary data.</text>
</comment>
<dbReference type="PANTHER" id="PTHR32060:SF30">
    <property type="entry name" value="CARBOXY-TERMINAL PROCESSING PROTEASE CTPA"/>
    <property type="match status" value="1"/>
</dbReference>
<feature type="compositionally biased region" description="Polar residues" evidence="6">
    <location>
        <begin position="405"/>
        <end position="422"/>
    </location>
</feature>
<evidence type="ECO:0000256" key="5">
    <source>
        <dbReference type="RuleBase" id="RU004404"/>
    </source>
</evidence>
<dbReference type="PANTHER" id="PTHR32060">
    <property type="entry name" value="TAIL-SPECIFIC PROTEASE"/>
    <property type="match status" value="1"/>
</dbReference>
<dbReference type="GO" id="GO:0008236">
    <property type="term" value="F:serine-type peptidase activity"/>
    <property type="evidence" value="ECO:0007669"/>
    <property type="project" value="UniProtKB-KW"/>
</dbReference>
<dbReference type="Gene3D" id="3.90.226.10">
    <property type="entry name" value="2-enoyl-CoA Hydratase, Chain A, domain 1"/>
    <property type="match status" value="1"/>
</dbReference>
<dbReference type="CDD" id="cd06782">
    <property type="entry name" value="cpPDZ_CPP-like"/>
    <property type="match status" value="1"/>
</dbReference>
<proteinExistence type="inferred from homology"/>
<evidence type="ECO:0000256" key="6">
    <source>
        <dbReference type="SAM" id="MobiDB-lite"/>
    </source>
</evidence>
<dbReference type="Pfam" id="PF03572">
    <property type="entry name" value="Peptidase_S41"/>
    <property type="match status" value="1"/>
</dbReference>
<dbReference type="Pfam" id="PF17820">
    <property type="entry name" value="PDZ_6"/>
    <property type="match status" value="1"/>
</dbReference>
<dbReference type="NCBIfam" id="TIGR00225">
    <property type="entry name" value="prc"/>
    <property type="match status" value="1"/>
</dbReference>
<dbReference type="SUPFAM" id="SSF50156">
    <property type="entry name" value="PDZ domain-like"/>
    <property type="match status" value="1"/>
</dbReference>
<comment type="similarity">
    <text evidence="1 5">Belongs to the peptidase S41A family.</text>
</comment>
<dbReference type="SMART" id="SM00228">
    <property type="entry name" value="PDZ"/>
    <property type="match status" value="1"/>
</dbReference>
<organism evidence="8 9">
    <name type="scientific">Candidatus Desulfatifera sulfidica</name>
    <dbReference type="NCBI Taxonomy" id="2841691"/>
    <lineage>
        <taxon>Bacteria</taxon>
        <taxon>Pseudomonadati</taxon>
        <taxon>Thermodesulfobacteriota</taxon>
        <taxon>Desulfobulbia</taxon>
        <taxon>Desulfobulbales</taxon>
        <taxon>Desulfobulbaceae</taxon>
        <taxon>Candidatus Desulfatifera</taxon>
    </lineage>
</organism>
<feature type="domain" description="PDZ" evidence="7">
    <location>
        <begin position="93"/>
        <end position="175"/>
    </location>
</feature>
<dbReference type="GO" id="GO:0007165">
    <property type="term" value="P:signal transduction"/>
    <property type="evidence" value="ECO:0007669"/>
    <property type="project" value="TreeGrafter"/>
</dbReference>
<dbReference type="InterPro" id="IPR001478">
    <property type="entry name" value="PDZ"/>
</dbReference>
<evidence type="ECO:0000256" key="2">
    <source>
        <dbReference type="ARBA" id="ARBA00022670"/>
    </source>
</evidence>
<dbReference type="Proteomes" id="UP000599024">
    <property type="component" value="Unassembled WGS sequence"/>
</dbReference>
<evidence type="ECO:0000313" key="8">
    <source>
        <dbReference type="EMBL" id="MBC8208397.1"/>
    </source>
</evidence>
<evidence type="ECO:0000256" key="4">
    <source>
        <dbReference type="ARBA" id="ARBA00022825"/>
    </source>
</evidence>
<dbReference type="EMBL" id="JACNLK010000037">
    <property type="protein sequence ID" value="MBC8208397.1"/>
    <property type="molecule type" value="Genomic_DNA"/>
</dbReference>
<keyword evidence="3 5" id="KW-0378">Hydrolase</keyword>
<dbReference type="GO" id="GO:0030288">
    <property type="term" value="C:outer membrane-bounded periplasmic space"/>
    <property type="evidence" value="ECO:0007669"/>
    <property type="project" value="TreeGrafter"/>
</dbReference>
<dbReference type="InterPro" id="IPR004447">
    <property type="entry name" value="Peptidase_S41A"/>
</dbReference>
<dbReference type="Gene3D" id="2.30.42.10">
    <property type="match status" value="1"/>
</dbReference>
<evidence type="ECO:0000256" key="3">
    <source>
        <dbReference type="ARBA" id="ARBA00022801"/>
    </source>
</evidence>
<keyword evidence="4 5" id="KW-0720">Serine protease</keyword>
<dbReference type="GO" id="GO:0004175">
    <property type="term" value="F:endopeptidase activity"/>
    <property type="evidence" value="ECO:0007669"/>
    <property type="project" value="TreeGrafter"/>
</dbReference>
<dbReference type="PROSITE" id="PS50106">
    <property type="entry name" value="PDZ"/>
    <property type="match status" value="1"/>
</dbReference>
<dbReference type="SUPFAM" id="SSF52096">
    <property type="entry name" value="ClpP/crotonase"/>
    <property type="match status" value="1"/>
</dbReference>
<dbReference type="InterPro" id="IPR029045">
    <property type="entry name" value="ClpP/crotonase-like_dom_sf"/>
</dbReference>